<dbReference type="GO" id="GO:0016020">
    <property type="term" value="C:membrane"/>
    <property type="evidence" value="ECO:0007669"/>
    <property type="project" value="InterPro"/>
</dbReference>
<feature type="domain" description="CzcB-like C-terminal circularly permuted SH3-like" evidence="10">
    <location>
        <begin position="433"/>
        <end position="493"/>
    </location>
</feature>
<name>A0A518GPJ4_9PLAN</name>
<evidence type="ECO:0000256" key="2">
    <source>
        <dbReference type="ARBA" id="ARBA00022448"/>
    </source>
</evidence>
<dbReference type="Pfam" id="PF25954">
    <property type="entry name" value="Beta-barrel_RND_2"/>
    <property type="match status" value="1"/>
</dbReference>
<dbReference type="PANTHER" id="PTHR30097:SF4">
    <property type="entry name" value="SLR6042 PROTEIN"/>
    <property type="match status" value="1"/>
</dbReference>
<dbReference type="GO" id="GO:0046686">
    <property type="term" value="P:response to cadmium ion"/>
    <property type="evidence" value="ECO:0007669"/>
    <property type="project" value="UniProtKB-KW"/>
</dbReference>
<proteinExistence type="inferred from homology"/>
<protein>
    <submittedName>
        <fullName evidence="11">Cobalt-zinc-cadmium resistance protein CzcB</fullName>
    </submittedName>
</protein>
<evidence type="ECO:0000313" key="11">
    <source>
        <dbReference type="EMBL" id="QDV30459.1"/>
    </source>
</evidence>
<dbReference type="EMBL" id="CP036299">
    <property type="protein sequence ID" value="QDV30459.1"/>
    <property type="molecule type" value="Genomic_DNA"/>
</dbReference>
<dbReference type="Pfam" id="PF25975">
    <property type="entry name" value="CzcB_C"/>
    <property type="match status" value="1"/>
</dbReference>
<dbReference type="InterPro" id="IPR006143">
    <property type="entry name" value="RND_pump_MFP"/>
</dbReference>
<dbReference type="Gene3D" id="2.40.420.20">
    <property type="match status" value="1"/>
</dbReference>
<comment type="similarity">
    <text evidence="1">Belongs to the membrane fusion protein (MFP) (TC 8.A.1) family.</text>
</comment>
<dbReference type="FunFam" id="2.40.420.20:FF:000006">
    <property type="entry name" value="RND family efflux transporter MFP subunit"/>
    <property type="match status" value="1"/>
</dbReference>
<feature type="transmembrane region" description="Helical" evidence="7">
    <location>
        <begin position="12"/>
        <end position="30"/>
    </location>
</feature>
<keyword evidence="12" id="KW-1185">Reference proteome</keyword>
<evidence type="ECO:0000259" key="8">
    <source>
        <dbReference type="Pfam" id="PF25954"/>
    </source>
</evidence>
<dbReference type="GO" id="GO:0022857">
    <property type="term" value="F:transmembrane transporter activity"/>
    <property type="evidence" value="ECO:0007669"/>
    <property type="project" value="InterPro"/>
</dbReference>
<dbReference type="InterPro" id="IPR058792">
    <property type="entry name" value="Beta-barrel_RND_2"/>
</dbReference>
<dbReference type="Gene3D" id="2.40.30.170">
    <property type="match status" value="1"/>
</dbReference>
<evidence type="ECO:0000259" key="10">
    <source>
        <dbReference type="Pfam" id="PF25975"/>
    </source>
</evidence>
<dbReference type="SUPFAM" id="SSF111369">
    <property type="entry name" value="HlyD-like secretion proteins"/>
    <property type="match status" value="1"/>
</dbReference>
<dbReference type="NCBIfam" id="TIGR01730">
    <property type="entry name" value="RND_mfp"/>
    <property type="match status" value="1"/>
</dbReference>
<evidence type="ECO:0000256" key="3">
    <source>
        <dbReference type="ARBA" id="ARBA00022833"/>
    </source>
</evidence>
<dbReference type="GO" id="GO:0015679">
    <property type="term" value="P:plasma membrane copper ion transport"/>
    <property type="evidence" value="ECO:0007669"/>
    <property type="project" value="TreeGrafter"/>
</dbReference>
<feature type="compositionally biased region" description="Basic and acidic residues" evidence="6">
    <location>
        <begin position="44"/>
        <end position="55"/>
    </location>
</feature>
<evidence type="ECO:0000256" key="4">
    <source>
        <dbReference type="ARBA" id="ARBA00043263"/>
    </source>
</evidence>
<keyword evidence="4" id="KW-0105">Cadmium resistance</keyword>
<keyword evidence="7" id="KW-0812">Transmembrane</keyword>
<keyword evidence="7" id="KW-0472">Membrane</keyword>
<sequence>MSTSVWLNQKTAAMMAVLIVALGIAAFVLSPRLRNLVLQKPETHAKSDLPNHKSNTEPAGEAPEISQVDFPQEMWKAAGLVIGSVQKGPLDEAITLTGKISLNEDKLAHVFPLVEGRVDDVRVRFGQKVHQGDLLVVVQSKEVGQGKLQLFQDRLKLEFAMARDRWAQEISQNTLSLIEMIRAEAAIENIETALKERTMGEHRQTLMNAYLASIKAQTQTQRLAPLSGTGAVPAKQLLDAESDGKATKAILQSLLEQTSQDVIQASRLSTQSVKELQTTIAVAETNLKILGFTDHDLKDIDPSEMGEVLAHYPVVAPFDGTVISKDVVLMERVGPERQILTIADLSTVWVSADIYESHLPILSQLKDQKVRLRSEAWPGRQFEATIFYTGDVVQESTRTLSMRAMAENAEGLLKPGMFVSIELPNLSSFEILQVPLTALQDYEGKTFVFVHADADQFERRVVETGRRNTTSVEILSGLNEGDKVVTDGGFALKSRMLADLLGE</sequence>
<dbReference type="RefSeq" id="WP_186377528.1">
    <property type="nucleotide sequence ID" value="NZ_CP036299.1"/>
</dbReference>
<keyword evidence="3" id="KW-0862">Zinc</keyword>
<dbReference type="PANTHER" id="PTHR30097">
    <property type="entry name" value="CATION EFFLUX SYSTEM PROTEIN CUSB"/>
    <property type="match status" value="1"/>
</dbReference>
<dbReference type="FunFam" id="2.40.30.170:FF:000010">
    <property type="entry name" value="Efflux RND transporter periplasmic adaptor subunit"/>
    <property type="match status" value="1"/>
</dbReference>
<evidence type="ECO:0000313" key="12">
    <source>
        <dbReference type="Proteomes" id="UP000315349"/>
    </source>
</evidence>
<dbReference type="KEGG" id="peh:Spb1_23920"/>
<keyword evidence="2" id="KW-0813">Transport</keyword>
<feature type="domain" description="CusB-like beta-barrel" evidence="8">
    <location>
        <begin position="347"/>
        <end position="423"/>
    </location>
</feature>
<evidence type="ECO:0000256" key="1">
    <source>
        <dbReference type="ARBA" id="ARBA00009477"/>
    </source>
</evidence>
<feature type="domain" description="CzcB-like barrel-sandwich hybrid" evidence="9">
    <location>
        <begin position="107"/>
        <end position="344"/>
    </location>
</feature>
<dbReference type="GO" id="GO:0060003">
    <property type="term" value="P:copper ion export"/>
    <property type="evidence" value="ECO:0007669"/>
    <property type="project" value="TreeGrafter"/>
</dbReference>
<organism evidence="11 12">
    <name type="scientific">Planctopirus ephydatiae</name>
    <dbReference type="NCBI Taxonomy" id="2528019"/>
    <lineage>
        <taxon>Bacteria</taxon>
        <taxon>Pseudomonadati</taxon>
        <taxon>Planctomycetota</taxon>
        <taxon>Planctomycetia</taxon>
        <taxon>Planctomycetales</taxon>
        <taxon>Planctomycetaceae</taxon>
        <taxon>Planctopirus</taxon>
    </lineage>
</organism>
<evidence type="ECO:0000259" key="9">
    <source>
        <dbReference type="Pfam" id="PF25973"/>
    </source>
</evidence>
<dbReference type="InterPro" id="IPR058649">
    <property type="entry name" value="CzcB_C"/>
</dbReference>
<keyword evidence="7" id="KW-1133">Transmembrane helix</keyword>
<comment type="function">
    <text evidence="5">CzcA and CzcB together would act in zinc efflux nearly as effectively as the complete czc efflux system (CzcABC). The CzcB protein is thought to funnel zinc cations to the CzcA transport protein.</text>
</comment>
<dbReference type="InterPro" id="IPR058647">
    <property type="entry name" value="BSH_CzcB-like"/>
</dbReference>
<evidence type="ECO:0000256" key="7">
    <source>
        <dbReference type="SAM" id="Phobius"/>
    </source>
</evidence>
<reference evidence="11 12" key="1">
    <citation type="submission" date="2019-02" db="EMBL/GenBank/DDBJ databases">
        <title>Deep-cultivation of Planctomycetes and their phenomic and genomic characterization uncovers novel biology.</title>
        <authorList>
            <person name="Wiegand S."/>
            <person name="Jogler M."/>
            <person name="Boedeker C."/>
            <person name="Pinto D."/>
            <person name="Vollmers J."/>
            <person name="Rivas-Marin E."/>
            <person name="Kohn T."/>
            <person name="Peeters S.H."/>
            <person name="Heuer A."/>
            <person name="Rast P."/>
            <person name="Oberbeckmann S."/>
            <person name="Bunk B."/>
            <person name="Jeske O."/>
            <person name="Meyerdierks A."/>
            <person name="Storesund J.E."/>
            <person name="Kallscheuer N."/>
            <person name="Luecker S."/>
            <person name="Lage O.M."/>
            <person name="Pohl T."/>
            <person name="Merkel B.J."/>
            <person name="Hornburger P."/>
            <person name="Mueller R.-W."/>
            <person name="Bruemmer F."/>
            <person name="Labrenz M."/>
            <person name="Spormann A.M."/>
            <person name="Op den Camp H."/>
            <person name="Overmann J."/>
            <person name="Amann R."/>
            <person name="Jetten M.S.M."/>
            <person name="Mascher T."/>
            <person name="Medema M.H."/>
            <person name="Devos D.P."/>
            <person name="Kaster A.-K."/>
            <person name="Ovreas L."/>
            <person name="Rohde M."/>
            <person name="Galperin M.Y."/>
            <person name="Jogler C."/>
        </authorList>
    </citation>
    <scope>NUCLEOTIDE SEQUENCE [LARGE SCALE GENOMIC DNA]</scope>
    <source>
        <strain evidence="11 12">Spb1</strain>
    </source>
</reference>
<feature type="region of interest" description="Disordered" evidence="6">
    <location>
        <begin position="44"/>
        <end position="64"/>
    </location>
</feature>
<accession>A0A518GPJ4</accession>
<evidence type="ECO:0000256" key="5">
    <source>
        <dbReference type="ARBA" id="ARBA00058766"/>
    </source>
</evidence>
<dbReference type="Proteomes" id="UP000315349">
    <property type="component" value="Chromosome"/>
</dbReference>
<gene>
    <name evidence="11" type="primary">czcB</name>
    <name evidence="11" type="ORF">Spb1_23920</name>
</gene>
<dbReference type="GO" id="GO:0030313">
    <property type="term" value="C:cell envelope"/>
    <property type="evidence" value="ECO:0007669"/>
    <property type="project" value="TreeGrafter"/>
</dbReference>
<dbReference type="AlphaFoldDB" id="A0A518GPJ4"/>
<dbReference type="InterPro" id="IPR051909">
    <property type="entry name" value="MFP_Cation_Efflux"/>
</dbReference>
<dbReference type="Pfam" id="PF25973">
    <property type="entry name" value="BSH_CzcB"/>
    <property type="match status" value="1"/>
</dbReference>
<evidence type="ECO:0000256" key="6">
    <source>
        <dbReference type="SAM" id="MobiDB-lite"/>
    </source>
</evidence>